<gene>
    <name evidence="3" type="ORF">ABVT43_08665</name>
</gene>
<feature type="transmembrane region" description="Helical" evidence="1">
    <location>
        <begin position="180"/>
        <end position="196"/>
    </location>
</feature>
<keyword evidence="1" id="KW-1133">Transmembrane helix</keyword>
<accession>A0ABV2BTE7</accession>
<feature type="transmembrane region" description="Helical" evidence="1">
    <location>
        <begin position="151"/>
        <end position="168"/>
    </location>
</feature>
<sequence length="289" mass="31700">MQNNPAFRRLLLIASIAMLSMSIVPVLIRWTSANEITIGLIRLSIGALGIGIILLFQQQKIRLKTKEIMWLILLGVIFAAHWLTYFTGIKQAGASLASIGVATFGVHLLILDFIINRQKLNITDIFAIVLSFTGMLITSPPESLAPTQSNGFIFAIISGFLYACLPLINRKIPHLKTNIRAFAQFFVALIIFLLLLPKADFNLSSADWLSLAVLGIVSTLLAHTLWIKASTELPTNITAIIYYAYVPIAVVLSFVFLNEPLTSNKIIGAGLIIGANILIVLLHKPGVKR</sequence>
<dbReference type="Pfam" id="PF00892">
    <property type="entry name" value="EamA"/>
    <property type="match status" value="2"/>
</dbReference>
<keyword evidence="1" id="KW-0472">Membrane</keyword>
<protein>
    <submittedName>
        <fullName evidence="3">DMT family transporter</fullName>
    </submittedName>
</protein>
<dbReference type="Proteomes" id="UP001548189">
    <property type="component" value="Unassembled WGS sequence"/>
</dbReference>
<keyword evidence="1" id="KW-0812">Transmembrane</keyword>
<dbReference type="InterPro" id="IPR000620">
    <property type="entry name" value="EamA_dom"/>
</dbReference>
<evidence type="ECO:0000313" key="3">
    <source>
        <dbReference type="EMBL" id="MET1255195.1"/>
    </source>
</evidence>
<name>A0ABV2BTE7_9GAMM</name>
<evidence type="ECO:0000259" key="2">
    <source>
        <dbReference type="Pfam" id="PF00892"/>
    </source>
</evidence>
<evidence type="ECO:0000313" key="4">
    <source>
        <dbReference type="Proteomes" id="UP001548189"/>
    </source>
</evidence>
<feature type="transmembrane region" description="Helical" evidence="1">
    <location>
        <begin position="122"/>
        <end position="139"/>
    </location>
</feature>
<feature type="domain" description="EamA" evidence="2">
    <location>
        <begin position="11"/>
        <end position="138"/>
    </location>
</feature>
<feature type="transmembrane region" description="Helical" evidence="1">
    <location>
        <begin position="36"/>
        <end position="56"/>
    </location>
</feature>
<reference evidence="3 4" key="1">
    <citation type="submission" date="2024-06" db="EMBL/GenBank/DDBJ databases">
        <authorList>
            <person name="Li F."/>
        </authorList>
    </citation>
    <scope>NUCLEOTIDE SEQUENCE [LARGE SCALE GENOMIC DNA]</scope>
    <source>
        <strain evidence="3 4">GXAS 311</strain>
    </source>
</reference>
<comment type="caution">
    <text evidence="3">The sequence shown here is derived from an EMBL/GenBank/DDBJ whole genome shotgun (WGS) entry which is preliminary data.</text>
</comment>
<feature type="transmembrane region" description="Helical" evidence="1">
    <location>
        <begin position="12"/>
        <end position="30"/>
    </location>
</feature>
<dbReference type="EMBL" id="JBEVCJ010000008">
    <property type="protein sequence ID" value="MET1255195.1"/>
    <property type="molecule type" value="Genomic_DNA"/>
</dbReference>
<organism evidence="3 4">
    <name type="scientific">Aliikangiella maris</name>
    <dbReference type="NCBI Taxonomy" id="3162458"/>
    <lineage>
        <taxon>Bacteria</taxon>
        <taxon>Pseudomonadati</taxon>
        <taxon>Pseudomonadota</taxon>
        <taxon>Gammaproteobacteria</taxon>
        <taxon>Oceanospirillales</taxon>
        <taxon>Pleioneaceae</taxon>
        <taxon>Aliikangiella</taxon>
    </lineage>
</organism>
<proteinExistence type="predicted"/>
<dbReference type="SUPFAM" id="SSF103481">
    <property type="entry name" value="Multidrug resistance efflux transporter EmrE"/>
    <property type="match status" value="2"/>
</dbReference>
<dbReference type="InterPro" id="IPR037185">
    <property type="entry name" value="EmrE-like"/>
</dbReference>
<feature type="domain" description="EamA" evidence="2">
    <location>
        <begin position="151"/>
        <end position="280"/>
    </location>
</feature>
<feature type="transmembrane region" description="Helical" evidence="1">
    <location>
        <begin position="92"/>
        <end position="115"/>
    </location>
</feature>
<feature type="transmembrane region" description="Helical" evidence="1">
    <location>
        <begin position="239"/>
        <end position="257"/>
    </location>
</feature>
<feature type="transmembrane region" description="Helical" evidence="1">
    <location>
        <begin position="68"/>
        <end position="86"/>
    </location>
</feature>
<evidence type="ECO:0000256" key="1">
    <source>
        <dbReference type="SAM" id="Phobius"/>
    </source>
</evidence>
<feature type="transmembrane region" description="Helical" evidence="1">
    <location>
        <begin position="263"/>
        <end position="282"/>
    </location>
</feature>
<dbReference type="RefSeq" id="WP_353895781.1">
    <property type="nucleotide sequence ID" value="NZ_JBEVCJ010000008.1"/>
</dbReference>
<dbReference type="PANTHER" id="PTHR22911">
    <property type="entry name" value="ACYL-MALONYL CONDENSING ENZYME-RELATED"/>
    <property type="match status" value="1"/>
</dbReference>
<feature type="transmembrane region" description="Helical" evidence="1">
    <location>
        <begin position="208"/>
        <end position="227"/>
    </location>
</feature>
<keyword evidence="4" id="KW-1185">Reference proteome</keyword>
<dbReference type="Gene3D" id="1.10.3730.20">
    <property type="match status" value="1"/>
</dbReference>